<dbReference type="VEuPathDB" id="VectorBase:CSON000374"/>
<dbReference type="GO" id="GO:0070004">
    <property type="term" value="F:cysteine-type exopeptidase activity"/>
    <property type="evidence" value="ECO:0007669"/>
    <property type="project" value="InterPro"/>
</dbReference>
<evidence type="ECO:0000256" key="1">
    <source>
        <dbReference type="ARBA" id="ARBA00005705"/>
    </source>
</evidence>
<evidence type="ECO:0000313" key="2">
    <source>
        <dbReference type="EMBL" id="SSX08799.1"/>
    </source>
</evidence>
<evidence type="ECO:0000313" key="3">
    <source>
        <dbReference type="EMBL" id="SSX28711.1"/>
    </source>
</evidence>
<dbReference type="GO" id="GO:0006508">
    <property type="term" value="P:proteolysis"/>
    <property type="evidence" value="ECO:0007669"/>
    <property type="project" value="InterPro"/>
</dbReference>
<reference evidence="3" key="2">
    <citation type="submission" date="2018-07" db="EMBL/GenBank/DDBJ databases">
        <authorList>
            <person name="Quirk P.G."/>
            <person name="Krulwich T.A."/>
        </authorList>
    </citation>
    <scope>NUCLEOTIDE SEQUENCE</scope>
</reference>
<accession>A0A336KVR1</accession>
<sequence>MQVSEKSCAPFLNFINVSYINKMAGEVFVVLPPATQPNLIIYGRVSYDECQEIIYFPSGAQPNIKLRNIEIEGKNSYGIILSKSNKAWGGLSGSNDKNVTIGLVYRKNESGILGDELLRLALERSSSAEDAIDTIAKLVNDYSKEPSKEEMPTYGFVICDPRSAWILNLVGSLWAAEKINDKFRWIGNGLTIETKIDKCSENLQEKCKSFLLWNGEDDFNFKQIFDSTNVLASNAKDIEHDDDTPFTVQKMFDLLRSINHVGDKCKSSHVSVINKSGITVNWFTATSTKESVFKPFIFTPNVRISPLTKVKDGEELTLLNKLHSQRNWDVVGTLLQSLENTCVEEVNNFINENPGTPNQELDDLMKDCVEAEVKFYR</sequence>
<name>A0A336KVR1_CULSO</name>
<dbReference type="InterPro" id="IPR005322">
    <property type="entry name" value="Peptidase_C69"/>
</dbReference>
<dbReference type="EMBL" id="UFQT01001064">
    <property type="protein sequence ID" value="SSX28711.1"/>
    <property type="molecule type" value="Genomic_DNA"/>
</dbReference>
<dbReference type="PANTHER" id="PTHR12994">
    <property type="entry name" value="SECERNIN"/>
    <property type="match status" value="1"/>
</dbReference>
<comment type="similarity">
    <text evidence="1">Belongs to the peptidase C69 family. Secernin subfamily.</text>
</comment>
<gene>
    <name evidence="2" type="primary">CSON000374</name>
</gene>
<protein>
    <submittedName>
        <fullName evidence="2">CSON000374 protein</fullName>
    </submittedName>
</protein>
<reference evidence="2" key="1">
    <citation type="submission" date="2018-04" db="EMBL/GenBank/DDBJ databases">
        <authorList>
            <person name="Go L.Y."/>
            <person name="Mitchell J.A."/>
        </authorList>
    </citation>
    <scope>NUCLEOTIDE SEQUENCE</scope>
    <source>
        <tissue evidence="2">Whole organism</tissue>
    </source>
</reference>
<dbReference type="AlphaFoldDB" id="A0A336KVR1"/>
<dbReference type="PANTHER" id="PTHR12994:SF17">
    <property type="entry name" value="LD30995P"/>
    <property type="match status" value="1"/>
</dbReference>
<dbReference type="Pfam" id="PF03577">
    <property type="entry name" value="Peptidase_C69"/>
    <property type="match status" value="1"/>
</dbReference>
<proteinExistence type="inferred from homology"/>
<dbReference type="EMBL" id="UFQS01001064">
    <property type="protein sequence ID" value="SSX08799.1"/>
    <property type="molecule type" value="Genomic_DNA"/>
</dbReference>
<dbReference type="GO" id="GO:0016805">
    <property type="term" value="F:dipeptidase activity"/>
    <property type="evidence" value="ECO:0007669"/>
    <property type="project" value="InterPro"/>
</dbReference>
<organism evidence="2">
    <name type="scientific">Culicoides sonorensis</name>
    <name type="common">Biting midge</name>
    <dbReference type="NCBI Taxonomy" id="179676"/>
    <lineage>
        <taxon>Eukaryota</taxon>
        <taxon>Metazoa</taxon>
        <taxon>Ecdysozoa</taxon>
        <taxon>Arthropoda</taxon>
        <taxon>Hexapoda</taxon>
        <taxon>Insecta</taxon>
        <taxon>Pterygota</taxon>
        <taxon>Neoptera</taxon>
        <taxon>Endopterygota</taxon>
        <taxon>Diptera</taxon>
        <taxon>Nematocera</taxon>
        <taxon>Chironomoidea</taxon>
        <taxon>Ceratopogonidae</taxon>
        <taxon>Ceratopogoninae</taxon>
        <taxon>Culicoides</taxon>
        <taxon>Monoculicoides</taxon>
    </lineage>
</organism>